<reference evidence="1" key="1">
    <citation type="submission" date="2020-06" db="EMBL/GenBank/DDBJ databases">
        <authorList>
            <person name="Dong N."/>
        </authorList>
    </citation>
    <scope>NUCLEOTIDE SEQUENCE</scope>
    <source>
        <strain evidence="1">210</strain>
    </source>
</reference>
<dbReference type="EMBL" id="JACALR010000004">
    <property type="protein sequence ID" value="MDM1551693.1"/>
    <property type="molecule type" value="Genomic_DNA"/>
</dbReference>
<protein>
    <submittedName>
        <fullName evidence="1">Uncharacterized protein</fullName>
    </submittedName>
</protein>
<dbReference type="Proteomes" id="UP001173578">
    <property type="component" value="Unassembled WGS sequence"/>
</dbReference>
<evidence type="ECO:0000313" key="2">
    <source>
        <dbReference type="Proteomes" id="UP001173578"/>
    </source>
</evidence>
<comment type="caution">
    <text evidence="1">The sequence shown here is derived from an EMBL/GenBank/DDBJ whole genome shotgun (WGS) entry which is preliminary data.</text>
</comment>
<name>A0AAW7DIB1_9FLAO</name>
<sequence length="66" mass="7897">MMGEFKTILDLQKSEYNEENIRSQKFHSGEIKIFNNVKPFTILYKKEFDSSIKDDIILIETIFTNY</sequence>
<proteinExistence type="predicted"/>
<dbReference type="AlphaFoldDB" id="A0AAW7DIB1"/>
<organism evidence="1 2">
    <name type="scientific">Empedobacter falsenii</name>
    <dbReference type="NCBI Taxonomy" id="343874"/>
    <lineage>
        <taxon>Bacteria</taxon>
        <taxon>Pseudomonadati</taxon>
        <taxon>Bacteroidota</taxon>
        <taxon>Flavobacteriia</taxon>
        <taxon>Flavobacteriales</taxon>
        <taxon>Weeksellaceae</taxon>
        <taxon>Empedobacter</taxon>
    </lineage>
</organism>
<reference evidence="1" key="2">
    <citation type="journal article" date="2022" name="Sci. Total Environ.">
        <title>Prevalence, transmission, and molecular epidemiology of tet(X)-positive bacteria among humans, animals, and environmental niches in China: An epidemiological, and genomic-based study.</title>
        <authorList>
            <person name="Dong N."/>
            <person name="Zeng Y."/>
            <person name="Cai C."/>
            <person name="Sun C."/>
            <person name="Lu J."/>
            <person name="Liu C."/>
            <person name="Zhou H."/>
            <person name="Sun Q."/>
            <person name="Shu L."/>
            <person name="Wang H."/>
            <person name="Wang Y."/>
            <person name="Wang S."/>
            <person name="Wu C."/>
            <person name="Chan E.W."/>
            <person name="Chen G."/>
            <person name="Shen Z."/>
            <person name="Chen S."/>
            <person name="Zhang R."/>
        </authorList>
    </citation>
    <scope>NUCLEOTIDE SEQUENCE</scope>
    <source>
        <strain evidence="1">210</strain>
    </source>
</reference>
<gene>
    <name evidence="1" type="ORF">HX095_10770</name>
</gene>
<accession>A0AAW7DIB1</accession>
<evidence type="ECO:0000313" key="1">
    <source>
        <dbReference type="EMBL" id="MDM1551693.1"/>
    </source>
</evidence>